<comment type="similarity">
    <text evidence="1">Belongs to the phD/YefM antitoxin family.</text>
</comment>
<dbReference type="InterPro" id="IPR036165">
    <property type="entry name" value="YefM-like_sf"/>
</dbReference>
<dbReference type="SUPFAM" id="SSF143120">
    <property type="entry name" value="YefM-like"/>
    <property type="match status" value="1"/>
</dbReference>
<reference evidence="3" key="1">
    <citation type="journal article" date="2017" name="Genome Biol. Evol.">
        <title>Comparative Genomic Analysis Identifies a Campylobacter Clade Deficient in Selenium Metabolism.</title>
        <authorList>
            <person name="Miller W.G."/>
            <person name="Yee E."/>
            <person name="Lopes B.S."/>
            <person name="Chapman M.H."/>
            <person name="Huynh S."/>
            <person name="Bono J.L."/>
            <person name="Parker C.T."/>
            <person name="Strachan N.J.C."/>
            <person name="Forbes K.J."/>
        </authorList>
    </citation>
    <scope>NUCLEOTIDE SEQUENCE [LARGE SCALE GENOMIC DNA]</scope>
    <source>
        <strain evidence="3">NCTC 13004</strain>
    </source>
</reference>
<gene>
    <name evidence="2" type="ORF">CLAN_0664</name>
</gene>
<dbReference type="Proteomes" id="UP000202031">
    <property type="component" value="Chromosome"/>
</dbReference>
<protein>
    <submittedName>
        <fullName evidence="2">Putative toxin-antitoxin system, antitoxin component</fullName>
    </submittedName>
</protein>
<organism evidence="2 3">
    <name type="scientific">Campylobacter lanienae NCTC 13004</name>
    <dbReference type="NCBI Taxonomy" id="1031753"/>
    <lineage>
        <taxon>Bacteria</taxon>
        <taxon>Pseudomonadati</taxon>
        <taxon>Campylobacterota</taxon>
        <taxon>Epsilonproteobacteria</taxon>
        <taxon>Campylobacterales</taxon>
        <taxon>Campylobacteraceae</taxon>
        <taxon>Campylobacter</taxon>
    </lineage>
</organism>
<dbReference type="KEGG" id="clx:CLAN_0664"/>
<sequence length="72" mass="8350">MAKFSKDEIYTATQVVRNFSSILSDISQAKMKRAFIVKNNRFEAVLLNMDEYERLSDAVALLEAIYNKKKEN</sequence>
<dbReference type="GeneID" id="46921140"/>
<dbReference type="EMBL" id="CP015578">
    <property type="protein sequence ID" value="ARQ97412.1"/>
    <property type="molecule type" value="Genomic_DNA"/>
</dbReference>
<evidence type="ECO:0000313" key="2">
    <source>
        <dbReference type="EMBL" id="ARQ97412.1"/>
    </source>
</evidence>
<dbReference type="RefSeq" id="WP_096013347.1">
    <property type="nucleotide sequence ID" value="NZ_CP015578.1"/>
</dbReference>
<evidence type="ECO:0000313" key="3">
    <source>
        <dbReference type="Proteomes" id="UP000202031"/>
    </source>
</evidence>
<proteinExistence type="inferred from homology"/>
<dbReference type="Gene3D" id="3.40.1620.10">
    <property type="entry name" value="YefM-like domain"/>
    <property type="match status" value="1"/>
</dbReference>
<dbReference type="AlphaFoldDB" id="A0A1X9SME3"/>
<reference evidence="3" key="2">
    <citation type="journal article" date="2017" name="Genome Biol. Evol.">
        <title>Comparative genomic analysis identifies a Campylobacter clade deficient in selenium metabolism.</title>
        <authorList>
            <person name="Miller W.G."/>
            <person name="Yee E."/>
            <person name="Lopes B.S."/>
            <person name="Chapman M.H."/>
            <person name="Huynh S."/>
            <person name="Bono J.L."/>
            <person name="Parker C.T."/>
            <person name="Strachan N.J.C."/>
            <person name="Forbes K.J."/>
        </authorList>
    </citation>
    <scope>NUCLEOTIDE SEQUENCE [LARGE SCALE GENOMIC DNA]</scope>
    <source>
        <strain evidence="3">NCTC 13004</strain>
    </source>
</reference>
<accession>A0A1X9SME3</accession>
<evidence type="ECO:0000256" key="1">
    <source>
        <dbReference type="ARBA" id="ARBA00009981"/>
    </source>
</evidence>
<name>A0A1X9SME3_9BACT</name>